<name>A0A1J0R7T4_9TRYP</name>
<feature type="chain" id="PRO_5012113861" evidence="10">
    <location>
        <begin position="20"/>
        <end position="503"/>
    </location>
</feature>
<accession>A0A1J0R7T4</accession>
<dbReference type="VEuPathDB" id="TriTrypDB:Tb427_000503800"/>
<proteinExistence type="predicted"/>
<dbReference type="InterPro" id="IPR019609">
    <property type="entry name" value="Variant_surf_glycoprt_trypan_C"/>
</dbReference>
<evidence type="ECO:0000256" key="10">
    <source>
        <dbReference type="SAM" id="SignalP"/>
    </source>
</evidence>
<evidence type="ECO:0000256" key="5">
    <source>
        <dbReference type="ARBA" id="ARBA00022729"/>
    </source>
</evidence>
<feature type="compositionally biased region" description="Basic and acidic residues" evidence="9">
    <location>
        <begin position="382"/>
        <end position="393"/>
    </location>
</feature>
<evidence type="ECO:0000256" key="4">
    <source>
        <dbReference type="ARBA" id="ARBA00022622"/>
    </source>
</evidence>
<evidence type="ECO:0000256" key="9">
    <source>
        <dbReference type="SAM" id="MobiDB-lite"/>
    </source>
</evidence>
<dbReference type="GO" id="GO:0098552">
    <property type="term" value="C:side of membrane"/>
    <property type="evidence" value="ECO:0007669"/>
    <property type="project" value="UniProtKB-KW"/>
</dbReference>
<comment type="function">
    <text evidence="1">VSG forms a coat on the surface of the parasite. The trypanosome evades the immune response of the host by expressing a series of antigenically distinct VSGs from an estimated 1000 VSG genes.</text>
</comment>
<dbReference type="VEuPathDB" id="TriTrypDB:Tb1125.9.570"/>
<evidence type="ECO:0000259" key="11">
    <source>
        <dbReference type="Pfam" id="PF10659"/>
    </source>
</evidence>
<keyword evidence="4" id="KW-0336">GPI-anchor</keyword>
<feature type="domain" description="Trypanosome variant surface glycoprotein B-type N-terminal" evidence="12">
    <location>
        <begin position="10"/>
        <end position="364"/>
    </location>
</feature>
<evidence type="ECO:0000256" key="3">
    <source>
        <dbReference type="ARBA" id="ARBA00022475"/>
    </source>
</evidence>
<dbReference type="Pfam" id="PF10659">
    <property type="entry name" value="Trypan_glycop_C"/>
    <property type="match status" value="1"/>
</dbReference>
<keyword evidence="8" id="KW-0449">Lipoprotein</keyword>
<evidence type="ECO:0000256" key="1">
    <source>
        <dbReference type="ARBA" id="ARBA00002523"/>
    </source>
</evidence>
<dbReference type="VEuPathDB" id="TriTrypDB:Tb927.9.570"/>
<dbReference type="GO" id="GO:0005886">
    <property type="term" value="C:plasma membrane"/>
    <property type="evidence" value="ECO:0007669"/>
    <property type="project" value="UniProtKB-SubCell"/>
</dbReference>
<keyword evidence="6" id="KW-0472">Membrane</keyword>
<reference evidence="13" key="1">
    <citation type="submission" date="2016-08" db="EMBL/GenBank/DDBJ databases">
        <title>VSG repertoire of Trypanosoma brucei EATRO 1125.</title>
        <authorList>
            <person name="Cross G.A."/>
        </authorList>
    </citation>
    <scope>NUCLEOTIDE SEQUENCE</scope>
    <source>
        <strain evidence="13">EATRO 1125</strain>
    </source>
</reference>
<evidence type="ECO:0000256" key="7">
    <source>
        <dbReference type="ARBA" id="ARBA00023180"/>
    </source>
</evidence>
<feature type="signal peptide" evidence="10">
    <location>
        <begin position="1"/>
        <end position="19"/>
    </location>
</feature>
<feature type="domain" description="Trypanosome variant surface glycoprotein C-terminal" evidence="11">
    <location>
        <begin position="405"/>
        <end position="502"/>
    </location>
</feature>
<keyword evidence="7" id="KW-0325">Glycoprotein</keyword>
<organism evidence="13">
    <name type="scientific">Trypanosoma brucei</name>
    <dbReference type="NCBI Taxonomy" id="5691"/>
    <lineage>
        <taxon>Eukaryota</taxon>
        <taxon>Discoba</taxon>
        <taxon>Euglenozoa</taxon>
        <taxon>Kinetoplastea</taxon>
        <taxon>Metakinetoplastina</taxon>
        <taxon>Trypanosomatida</taxon>
        <taxon>Trypanosomatidae</taxon>
        <taxon>Trypanosoma</taxon>
    </lineage>
</organism>
<evidence type="ECO:0000259" key="12">
    <source>
        <dbReference type="Pfam" id="PF13206"/>
    </source>
</evidence>
<evidence type="ECO:0000256" key="8">
    <source>
        <dbReference type="ARBA" id="ARBA00023288"/>
    </source>
</evidence>
<dbReference type="InterPro" id="IPR025932">
    <property type="entry name" value="Trypano_VSG_B_N_dom"/>
</dbReference>
<evidence type="ECO:0000256" key="6">
    <source>
        <dbReference type="ARBA" id="ARBA00023136"/>
    </source>
</evidence>
<keyword evidence="3" id="KW-1003">Cell membrane</keyword>
<sequence>MQAFLCVFISILTAAAVQGAPTANYNADANAKLCPALKLADGPIEFEPKITPAPTKPSPLFNLNMSLADAAWRQMFAPTSEGGTRKRKEKPGKDINADWNEKWETWAQAALELSGDGVETKLRENYGLKDATAKQVERLRHAIAAYADAAYEAYNAFTKANANTPEADPEMKTELQKIVHGGGEQYDNENEADRLYKGTKAGYDTVCVQNGGYDPTLTIAATYACICSGNDQLAAVHPCIKDTTGNMRWEAGGIVAKANWANLRRGCPETSTGPITATRLANVVHLAASAIHTKGTDAYIGSTAGSGCDGSTNDACVKFTGVAASGKLNKQPVTWITKLKDLETKLKSREAYNAAATKTSDQLEHISKLVYATVKQAKLIDDSRNNADKKDGQQKPTTKNLQSDCAATTNPEECKSEVGCKYNETSKACEKDPKPSVSKPNEETGGKDGKTEEKCIKHGTDKNACEKDSNCKWDGKECKDSSFLLTKQFALSVVSAAFVALLF</sequence>
<protein>
    <submittedName>
        <fullName evidence="13">Variant surface glycoprotein 1125.1677</fullName>
    </submittedName>
</protein>
<dbReference type="AlphaFoldDB" id="A0A1J0R7T4"/>
<feature type="region of interest" description="Disordered" evidence="9">
    <location>
        <begin position="427"/>
        <end position="453"/>
    </location>
</feature>
<feature type="compositionally biased region" description="Polar residues" evidence="9">
    <location>
        <begin position="394"/>
        <end position="404"/>
    </location>
</feature>
<comment type="subcellular location">
    <subcellularLocation>
        <location evidence="2">Cell membrane</location>
        <topology evidence="2">Lipid-anchor</topology>
        <topology evidence="2">GPI-anchor</topology>
    </subcellularLocation>
</comment>
<dbReference type="EMBL" id="KX699878">
    <property type="protein sequence ID" value="APD73834.1"/>
    <property type="molecule type" value="Genomic_DNA"/>
</dbReference>
<evidence type="ECO:0000256" key="2">
    <source>
        <dbReference type="ARBA" id="ARBA00004609"/>
    </source>
</evidence>
<dbReference type="Pfam" id="PF13206">
    <property type="entry name" value="VSG_B"/>
    <property type="match status" value="1"/>
</dbReference>
<feature type="region of interest" description="Disordered" evidence="9">
    <location>
        <begin position="382"/>
        <end position="404"/>
    </location>
</feature>
<evidence type="ECO:0000313" key="13">
    <source>
        <dbReference type="EMBL" id="APD73834.1"/>
    </source>
</evidence>
<keyword evidence="5 10" id="KW-0732">Signal</keyword>